<dbReference type="InterPro" id="IPR050898">
    <property type="entry name" value="Plant_acyltransferase"/>
</dbReference>
<dbReference type="GO" id="GO:0016740">
    <property type="term" value="F:transferase activity"/>
    <property type="evidence" value="ECO:0007669"/>
    <property type="project" value="UniProtKB-KW"/>
</dbReference>
<dbReference type="AlphaFoldDB" id="A0AAW2VM82"/>
<evidence type="ECO:0000313" key="3">
    <source>
        <dbReference type="EMBL" id="KAL0430587.1"/>
    </source>
</evidence>
<comment type="caution">
    <text evidence="3">The sequence shown here is derived from an EMBL/GenBank/DDBJ whole genome shotgun (WGS) entry which is preliminary data.</text>
</comment>
<dbReference type="PANTHER" id="PTHR31147:SF66">
    <property type="entry name" value="OS05G0315700 PROTEIN"/>
    <property type="match status" value="1"/>
</dbReference>
<keyword evidence="2" id="KW-0808">Transferase</keyword>
<dbReference type="EMBL" id="JACGWJ010000003">
    <property type="protein sequence ID" value="KAL0430587.1"/>
    <property type="molecule type" value="Genomic_DNA"/>
</dbReference>
<dbReference type="InterPro" id="IPR023213">
    <property type="entry name" value="CAT-like_dom_sf"/>
</dbReference>
<proteinExistence type="inferred from homology"/>
<dbReference type="Pfam" id="PF02458">
    <property type="entry name" value="Transferase"/>
    <property type="match status" value="1"/>
</dbReference>
<organism evidence="3">
    <name type="scientific">Sesamum radiatum</name>
    <name type="common">Black benniseed</name>
    <dbReference type="NCBI Taxonomy" id="300843"/>
    <lineage>
        <taxon>Eukaryota</taxon>
        <taxon>Viridiplantae</taxon>
        <taxon>Streptophyta</taxon>
        <taxon>Embryophyta</taxon>
        <taxon>Tracheophyta</taxon>
        <taxon>Spermatophyta</taxon>
        <taxon>Magnoliopsida</taxon>
        <taxon>eudicotyledons</taxon>
        <taxon>Gunneridae</taxon>
        <taxon>Pentapetalae</taxon>
        <taxon>asterids</taxon>
        <taxon>lamiids</taxon>
        <taxon>Lamiales</taxon>
        <taxon>Pedaliaceae</taxon>
        <taxon>Sesamum</taxon>
    </lineage>
</organism>
<sequence>MASPNALTFKVTRQNPELIRPAKPTPHEFKPLSDIDDQEGLRFQIPLIAFYRKNPAMEGKDPVKVIRDALAKALVVYYPFAGRLRETACRKLVVECTAEGALFIEADADVRLQQFGDTLQPPFPLLEKLLYDVPGSSGMVNCPLLLIQVYILYLTESSEYVLVVLVVMCFAKFI</sequence>
<evidence type="ECO:0000256" key="2">
    <source>
        <dbReference type="ARBA" id="ARBA00022679"/>
    </source>
</evidence>
<reference evidence="3" key="1">
    <citation type="submission" date="2020-06" db="EMBL/GenBank/DDBJ databases">
        <authorList>
            <person name="Li T."/>
            <person name="Hu X."/>
            <person name="Zhang T."/>
            <person name="Song X."/>
            <person name="Zhang H."/>
            <person name="Dai N."/>
            <person name="Sheng W."/>
            <person name="Hou X."/>
            <person name="Wei L."/>
        </authorList>
    </citation>
    <scope>NUCLEOTIDE SEQUENCE</scope>
    <source>
        <strain evidence="3">G02</strain>
        <tissue evidence="3">Leaf</tissue>
    </source>
</reference>
<protein>
    <submittedName>
        <fullName evidence="3">Benzyl alcohol O-benzoyltransferase</fullName>
    </submittedName>
</protein>
<evidence type="ECO:0000256" key="1">
    <source>
        <dbReference type="ARBA" id="ARBA00009861"/>
    </source>
</evidence>
<dbReference type="PANTHER" id="PTHR31147">
    <property type="entry name" value="ACYL TRANSFERASE 4"/>
    <property type="match status" value="1"/>
</dbReference>
<dbReference type="Gene3D" id="3.30.559.10">
    <property type="entry name" value="Chloramphenicol acetyltransferase-like domain"/>
    <property type="match status" value="1"/>
</dbReference>
<name>A0AAW2VM82_SESRA</name>
<gene>
    <name evidence="3" type="ORF">Sradi_0684700</name>
</gene>
<comment type="similarity">
    <text evidence="1">Belongs to the plant acyltransferase family.</text>
</comment>
<accession>A0AAW2VM82</accession>
<reference evidence="3" key="2">
    <citation type="journal article" date="2024" name="Plant">
        <title>Genomic evolution and insights into agronomic trait innovations of Sesamum species.</title>
        <authorList>
            <person name="Miao H."/>
            <person name="Wang L."/>
            <person name="Qu L."/>
            <person name="Liu H."/>
            <person name="Sun Y."/>
            <person name="Le M."/>
            <person name="Wang Q."/>
            <person name="Wei S."/>
            <person name="Zheng Y."/>
            <person name="Lin W."/>
            <person name="Duan Y."/>
            <person name="Cao H."/>
            <person name="Xiong S."/>
            <person name="Wang X."/>
            <person name="Wei L."/>
            <person name="Li C."/>
            <person name="Ma Q."/>
            <person name="Ju M."/>
            <person name="Zhao R."/>
            <person name="Li G."/>
            <person name="Mu C."/>
            <person name="Tian Q."/>
            <person name="Mei H."/>
            <person name="Zhang T."/>
            <person name="Gao T."/>
            <person name="Zhang H."/>
        </authorList>
    </citation>
    <scope>NUCLEOTIDE SEQUENCE</scope>
    <source>
        <strain evidence="3">G02</strain>
    </source>
</reference>